<feature type="domain" description="Carrier" evidence="8">
    <location>
        <begin position="1685"/>
        <end position="1760"/>
    </location>
</feature>
<protein>
    <recommendedName>
        <fullName evidence="13">Ketoacyl-synt-domain-containing protein</fullName>
    </recommendedName>
</protein>
<dbReference type="Pfam" id="PF22621">
    <property type="entry name" value="CurL-like_PKS_C"/>
    <property type="match status" value="1"/>
</dbReference>
<dbReference type="InterPro" id="IPR020841">
    <property type="entry name" value="PKS_Beta-ketoAc_synthase_dom"/>
</dbReference>
<dbReference type="Pfam" id="PF00975">
    <property type="entry name" value="Thioesterase"/>
    <property type="match status" value="1"/>
</dbReference>
<dbReference type="SMART" id="SM00827">
    <property type="entry name" value="PKS_AT"/>
    <property type="match status" value="1"/>
</dbReference>
<dbReference type="SUPFAM" id="SSF53474">
    <property type="entry name" value="alpha/beta-Hydrolases"/>
    <property type="match status" value="1"/>
</dbReference>
<dbReference type="Gene3D" id="3.10.129.110">
    <property type="entry name" value="Polyketide synthase dehydratase"/>
    <property type="match status" value="1"/>
</dbReference>
<dbReference type="Pfam" id="PF14765">
    <property type="entry name" value="PS-DH"/>
    <property type="match status" value="1"/>
</dbReference>
<dbReference type="Pfam" id="PF21089">
    <property type="entry name" value="PKS_DH_N"/>
    <property type="match status" value="1"/>
</dbReference>
<reference evidence="12" key="1">
    <citation type="submission" date="2017-12" db="EMBL/GenBank/DDBJ databases">
        <authorList>
            <consortium name="DOE Joint Genome Institute"/>
            <person name="Mondo S.J."/>
            <person name="Kjaerbolling I."/>
            <person name="Vesth T.C."/>
            <person name="Frisvad J.C."/>
            <person name="Nybo J.L."/>
            <person name="Theobald S."/>
            <person name="Kuo A."/>
            <person name="Bowyer P."/>
            <person name="Matsuda Y."/>
            <person name="Lyhne E.K."/>
            <person name="Kogle M.E."/>
            <person name="Clum A."/>
            <person name="Lipzen A."/>
            <person name="Salamov A."/>
            <person name="Ngan C.Y."/>
            <person name="Daum C."/>
            <person name="Chiniquy J."/>
            <person name="Barry K."/>
            <person name="LaButti K."/>
            <person name="Haridas S."/>
            <person name="Simmons B.A."/>
            <person name="Magnuson J.K."/>
            <person name="Mortensen U.H."/>
            <person name="Larsen T.O."/>
            <person name="Grigoriev I.V."/>
            <person name="Baker S.E."/>
            <person name="Andersen M.R."/>
            <person name="Nordberg H.P."/>
            <person name="Cantor M.N."/>
            <person name="Hua S.X."/>
        </authorList>
    </citation>
    <scope>NUCLEOTIDE SEQUENCE [LARGE SCALE GENOMIC DNA]</scope>
    <source>
        <strain evidence="12">IBT 19404</strain>
    </source>
</reference>
<evidence type="ECO:0000256" key="1">
    <source>
        <dbReference type="ARBA" id="ARBA00005179"/>
    </source>
</evidence>
<dbReference type="Gene3D" id="3.40.47.10">
    <property type="match status" value="1"/>
</dbReference>
<keyword evidence="12" id="KW-1185">Reference proteome</keyword>
<comment type="pathway">
    <text evidence="1">Secondary metabolite biosynthesis.</text>
</comment>
<dbReference type="SMART" id="SM00825">
    <property type="entry name" value="PKS_KS"/>
    <property type="match status" value="1"/>
</dbReference>
<dbReference type="InterPro" id="IPR036736">
    <property type="entry name" value="ACP-like_sf"/>
</dbReference>
<evidence type="ECO:0000256" key="6">
    <source>
        <dbReference type="PROSITE-ProRule" id="PRU01363"/>
    </source>
</evidence>
<feature type="domain" description="Ketosynthase family 3 (KS3)" evidence="9">
    <location>
        <begin position="352"/>
        <end position="770"/>
    </location>
</feature>
<dbReference type="InterPro" id="IPR042104">
    <property type="entry name" value="PKS_dehydratase_sf"/>
</dbReference>
<evidence type="ECO:0000256" key="7">
    <source>
        <dbReference type="SAM" id="MobiDB-lite"/>
    </source>
</evidence>
<dbReference type="InterPro" id="IPR018201">
    <property type="entry name" value="Ketoacyl_synth_AS"/>
</dbReference>
<evidence type="ECO:0000313" key="11">
    <source>
        <dbReference type="EMBL" id="PLN86967.1"/>
    </source>
</evidence>
<dbReference type="Pfam" id="PF16073">
    <property type="entry name" value="SAT"/>
    <property type="match status" value="1"/>
</dbReference>
<keyword evidence="2" id="KW-0596">Phosphopantetheine</keyword>
<dbReference type="Gene3D" id="3.40.366.10">
    <property type="entry name" value="Malonyl-Coenzyme A Acyl Carrier Protein, domain 2"/>
    <property type="match status" value="3"/>
</dbReference>
<evidence type="ECO:0000256" key="4">
    <source>
        <dbReference type="ARBA" id="ARBA00022679"/>
    </source>
</evidence>
<dbReference type="Gene3D" id="3.40.50.1820">
    <property type="entry name" value="alpha/beta hydrolase"/>
    <property type="match status" value="1"/>
</dbReference>
<dbReference type="SUPFAM" id="SSF55048">
    <property type="entry name" value="Probable ACP-binding domain of malonyl-CoA ACP transacylase"/>
    <property type="match status" value="1"/>
</dbReference>
<dbReference type="PROSITE" id="PS52019">
    <property type="entry name" value="PKS_MFAS_DH"/>
    <property type="match status" value="1"/>
</dbReference>
<feature type="region of interest" description="Disordered" evidence="7">
    <location>
        <begin position="1653"/>
        <end position="1690"/>
    </location>
</feature>
<evidence type="ECO:0008006" key="13">
    <source>
        <dbReference type="Google" id="ProtNLM"/>
    </source>
</evidence>
<feature type="domain" description="Carrier" evidence="8">
    <location>
        <begin position="1581"/>
        <end position="1656"/>
    </location>
</feature>
<dbReference type="GO" id="GO:0004312">
    <property type="term" value="F:fatty acid synthase activity"/>
    <property type="evidence" value="ECO:0007669"/>
    <property type="project" value="TreeGrafter"/>
</dbReference>
<dbReference type="SUPFAM" id="SSF52151">
    <property type="entry name" value="FabD/lysophospholipase-like"/>
    <property type="match status" value="1"/>
</dbReference>
<dbReference type="InterPro" id="IPR006162">
    <property type="entry name" value="Ppantetheine_attach_site"/>
</dbReference>
<keyword evidence="5" id="KW-0511">Multifunctional enzyme</keyword>
<evidence type="ECO:0000259" key="10">
    <source>
        <dbReference type="PROSITE" id="PS52019"/>
    </source>
</evidence>
<keyword evidence="4" id="KW-0808">Transferase</keyword>
<dbReference type="Gene3D" id="1.10.1200.10">
    <property type="entry name" value="ACP-like"/>
    <property type="match status" value="2"/>
</dbReference>
<feature type="active site" description="Proton donor; for dehydratase activity" evidence="6">
    <location>
        <position position="1446"/>
    </location>
</feature>
<dbReference type="GO" id="GO:0006633">
    <property type="term" value="P:fatty acid biosynthetic process"/>
    <property type="evidence" value="ECO:0007669"/>
    <property type="project" value="InterPro"/>
</dbReference>
<evidence type="ECO:0000259" key="9">
    <source>
        <dbReference type="PROSITE" id="PS52004"/>
    </source>
</evidence>
<dbReference type="InterPro" id="IPR016039">
    <property type="entry name" value="Thiolase-like"/>
</dbReference>
<dbReference type="PROSITE" id="PS52004">
    <property type="entry name" value="KS3_2"/>
    <property type="match status" value="1"/>
</dbReference>
<dbReference type="InterPro" id="IPR050091">
    <property type="entry name" value="PKS_NRPS_Biosynth_Enz"/>
</dbReference>
<gene>
    <name evidence="11" type="ORF">BDW42DRAFT_198421</name>
</gene>
<sequence length="2015" mass="219566">MNEQVDSPHQVAFFGGQGSRTIFARDVCDAVTQQTRRSATASSLLDSCYEAFLDELSIAKEESTDRPCQVLLELTEVMEPDNLLSPPVVLQSNPIMEGISLLIHQLLAYLRTIHTKKTGDHSRHLVATSASTQDFQQSSKQAVRLAFWLGYRVSQFGEQVAGDQWRASPWTMILGGITEQDTAKFNAQNASDLRKRVCWAAQLGDDRATITGTASALEAFATSRQAHADTIPVHGWYHGGEATESVVTQILQDLSRRSISIVSSPSFVIPLRSVVDGSFLTDPGTDMLVEYAIRAILTYSLDWQSTWKMINQNPKKVEVYAIGPYSRSFFKDRTDNVHLIDCFKPETPVTAPDDIAIVGMSVNFPGATDKDSLWTNLEHGVNTVEQLTVRCRPRATARPATHGNFVNKPWAFDHAFFGISPREARSMDPQQKMLLHGALHALNDAGYVPDATFSFQQDSMGCYIGIATGDYVDNLRDSIDVYYSTGTLRAFLSGKISYAFKLSGPSVVVDTACSASSVALYQGCRALINGDCTAALVGGANAILSPDMSKGLGRAHFLSPTGQCKTFDAAADGYCRSEGCGVFVIKRLSDALAENDRIYGVIRGVAVNQSANTSSITRPHSATQEKLFRSVLSRAGIEASSIDVVEAHGTGTQAGDAVEMASIHSVFGSQPRRDRPPVFVTSIKSNIGHVEAASGAASLAKVLLMFQKGKIPPQIGLRQVNPRVAAAMSANMQITTKAVDWTPSATTQPRRALLNNFGAAGSNVAIVLEQAQSRTVPRSERSAYPFIASAHTSQALRLLLGRYHSSVETSRSNISLADVCYTTTARRRRYEHVTAVLCRDWDDLITQLQDPLVTRVAPEKRPLVVVFSGQGSSYSGMGRALLTTSPVYRATVDKCERLLQAMGFPSIMSMLSGEAGAEESTDTYLSQTATFVLQYALYNLWESWGIRPHTVCGHSLGEYAAMVVAGVLSLSDGLRLVAIRATAIAGQCSAKETGMLACNLGHNDIIRIISCQTELSHLELACENTPQDSVVAGPIPELHLLADLLRKSGHRCKLLAVPYGFHSAAMDPVLEELRRVTRSITYGTPRFRVGSTVYGDFVHSTPDADYFLHHSRDPVRFAPLLQAIATDRDLSSAVFVEIGPSAISLPMVRAGLPNPTEHQFVSSLSDRQCAWEMLTKAAMELTLCGIDIHWRQFFAGTGAAVVDAPSYPLELSETYVPYRQAGSSRPNQRSASAPKASTLNTGLLTRKLHGIDGAFETPVDHLAPYIEGHIVGGVALCPASIYFGMVLEAASVEGLALDQVVILTELTFDTPLVYNLAPDGRIVQLRLTNDQHFRFSSCTASHPKDAPLHCSGRLSTESRSDTAKAFARRAAIIRRQLLHLERRRDEFDTFRKGTLYETIFSRVVRYARRYQTIHSLTIADSGLEGYGSFKVSDVPHQGTLSPTFVDTLLHSVGFMANSRGAATDVYICVKVESAKILVPEIKQDDMFSMYCSLLSCDENVLVADSYALSPSGTLVAAVEGVHFKKLNLRAFHNHLSRFQNAIEPAMDADSMSETSVHSDIENMSSGQVTQSTPPESEDEADAIPSLTATIIANICGINAGLVEPSTSLRDLGVDSLMSIEICTTLNKRLPSVHLDSTALMDMCTIGELNRHMQTRTKESDQPPTDAKPNKVRRNNGVKRERHHRPPPSDRLREILAKVCGISPSSLRPETSLGACGVDSLLSMEVRDALKRELLVDVPAERLQEGRLTVEALGSMIDSIHAPGPDKIHTRAVTPIQPRLLQNGDPESLPLILLHDGSGSVAPYSKLHAVDFPVYGVASPSLAGDGPKFSDLRIMATQYAGVIDAMFDGPVILGGWSFGGVLAYQVAQELRDKVKGIILIDSPSPICHQPLPAGVVDYVLRQVTPPMKTTLQAQFEAHASLLAKFHPAPNSSPARFVLLQSEQLFDTTRLCRVPYAWLESAPERARSLSQWTSLIGTQFPVLPIPGNHFQPFHLKNVATVTERVVEAYNYVTREAV</sequence>
<dbReference type="SMART" id="SM00826">
    <property type="entry name" value="PKS_DH"/>
    <property type="match status" value="1"/>
</dbReference>
<dbReference type="InterPro" id="IPR014030">
    <property type="entry name" value="Ketoacyl_synth_N"/>
</dbReference>
<dbReference type="SUPFAM" id="SSF53901">
    <property type="entry name" value="Thiolase-like"/>
    <property type="match status" value="1"/>
</dbReference>
<dbReference type="PANTHER" id="PTHR43775:SF21">
    <property type="entry name" value="NON-REDUCING POLYKETIDE SYNTHASE AUSA-RELATED"/>
    <property type="match status" value="1"/>
</dbReference>
<evidence type="ECO:0000256" key="2">
    <source>
        <dbReference type="ARBA" id="ARBA00022450"/>
    </source>
</evidence>
<dbReference type="PANTHER" id="PTHR43775">
    <property type="entry name" value="FATTY ACID SYNTHASE"/>
    <property type="match status" value="1"/>
</dbReference>
<dbReference type="PROSITE" id="PS00606">
    <property type="entry name" value="KS3_1"/>
    <property type="match status" value="1"/>
</dbReference>
<dbReference type="Pfam" id="PF00550">
    <property type="entry name" value="PP-binding"/>
    <property type="match status" value="2"/>
</dbReference>
<dbReference type="InterPro" id="IPR049900">
    <property type="entry name" value="PKS_mFAS_DH"/>
</dbReference>
<dbReference type="EMBL" id="KZ559496">
    <property type="protein sequence ID" value="PLN86967.1"/>
    <property type="molecule type" value="Genomic_DNA"/>
</dbReference>
<dbReference type="Pfam" id="PF00698">
    <property type="entry name" value="Acyl_transf_1"/>
    <property type="match status" value="1"/>
</dbReference>
<accession>A0A2J5IAL3</accession>
<proteinExistence type="predicted"/>
<dbReference type="Gene3D" id="3.30.70.3290">
    <property type="match status" value="1"/>
</dbReference>
<dbReference type="InterPro" id="IPR020807">
    <property type="entry name" value="PKS_DH"/>
</dbReference>
<feature type="region of interest" description="C-terminal hotdog fold" evidence="6">
    <location>
        <begin position="1387"/>
        <end position="1532"/>
    </location>
</feature>
<dbReference type="OrthoDB" id="329835at2759"/>
<dbReference type="Pfam" id="PF00109">
    <property type="entry name" value="ketoacyl-synt"/>
    <property type="match status" value="1"/>
</dbReference>
<feature type="domain" description="PKS/mFAS DH" evidence="10">
    <location>
        <begin position="1238"/>
        <end position="1532"/>
    </location>
</feature>
<dbReference type="GO" id="GO:0031177">
    <property type="term" value="F:phosphopantetheine binding"/>
    <property type="evidence" value="ECO:0007669"/>
    <property type="project" value="InterPro"/>
</dbReference>
<evidence type="ECO:0000256" key="5">
    <source>
        <dbReference type="ARBA" id="ARBA00023268"/>
    </source>
</evidence>
<dbReference type="CDD" id="cd00833">
    <property type="entry name" value="PKS"/>
    <property type="match status" value="1"/>
</dbReference>
<dbReference type="InterPro" id="IPR029058">
    <property type="entry name" value="AB_hydrolase_fold"/>
</dbReference>
<feature type="active site" description="Proton acceptor; for dehydratase activity" evidence="6">
    <location>
        <position position="1269"/>
    </location>
</feature>
<evidence type="ECO:0000256" key="3">
    <source>
        <dbReference type="ARBA" id="ARBA00022553"/>
    </source>
</evidence>
<dbReference type="GO" id="GO:0004315">
    <property type="term" value="F:3-oxoacyl-[acyl-carrier-protein] synthase activity"/>
    <property type="evidence" value="ECO:0007669"/>
    <property type="project" value="InterPro"/>
</dbReference>
<dbReference type="SMART" id="SM00823">
    <property type="entry name" value="PKS_PP"/>
    <property type="match status" value="2"/>
</dbReference>
<keyword evidence="3" id="KW-0597">Phosphoprotein</keyword>
<dbReference type="GO" id="GO:0044550">
    <property type="term" value="P:secondary metabolite biosynthetic process"/>
    <property type="evidence" value="ECO:0007669"/>
    <property type="project" value="TreeGrafter"/>
</dbReference>
<dbReference type="PROSITE" id="PS50075">
    <property type="entry name" value="CARRIER"/>
    <property type="match status" value="2"/>
</dbReference>
<dbReference type="InterPro" id="IPR001031">
    <property type="entry name" value="Thioesterase"/>
</dbReference>
<dbReference type="InterPro" id="IPR014043">
    <property type="entry name" value="Acyl_transferase_dom"/>
</dbReference>
<evidence type="ECO:0000313" key="12">
    <source>
        <dbReference type="Proteomes" id="UP000235023"/>
    </source>
</evidence>
<dbReference type="SUPFAM" id="SSF47336">
    <property type="entry name" value="ACP-like"/>
    <property type="match status" value="2"/>
</dbReference>
<dbReference type="PROSITE" id="PS00012">
    <property type="entry name" value="PHOSPHOPANTETHEINE"/>
    <property type="match status" value="2"/>
</dbReference>
<dbReference type="InterPro" id="IPR020806">
    <property type="entry name" value="PKS_PP-bd"/>
</dbReference>
<dbReference type="InterPro" id="IPR014031">
    <property type="entry name" value="Ketoacyl_synth_C"/>
</dbReference>
<dbReference type="InterPro" id="IPR049552">
    <property type="entry name" value="PKS_DH_N"/>
</dbReference>
<dbReference type="Proteomes" id="UP000235023">
    <property type="component" value="Unassembled WGS sequence"/>
</dbReference>
<organism evidence="11 12">
    <name type="scientific">Aspergillus taichungensis</name>
    <dbReference type="NCBI Taxonomy" id="482145"/>
    <lineage>
        <taxon>Eukaryota</taxon>
        <taxon>Fungi</taxon>
        <taxon>Dikarya</taxon>
        <taxon>Ascomycota</taxon>
        <taxon>Pezizomycotina</taxon>
        <taxon>Eurotiomycetes</taxon>
        <taxon>Eurotiomycetidae</taxon>
        <taxon>Eurotiales</taxon>
        <taxon>Aspergillaceae</taxon>
        <taxon>Aspergillus</taxon>
        <taxon>Aspergillus subgen. Circumdati</taxon>
    </lineage>
</organism>
<dbReference type="InterPro" id="IPR016036">
    <property type="entry name" value="Malonyl_transacylase_ACP-bd"/>
</dbReference>
<dbReference type="Pfam" id="PF02801">
    <property type="entry name" value="Ketoacyl-synt_C"/>
    <property type="match status" value="1"/>
</dbReference>
<dbReference type="InterPro" id="IPR016035">
    <property type="entry name" value="Acyl_Trfase/lysoPLipase"/>
</dbReference>
<dbReference type="InterPro" id="IPR009081">
    <property type="entry name" value="PP-bd_ACP"/>
</dbReference>
<evidence type="ECO:0000259" key="8">
    <source>
        <dbReference type="PROSITE" id="PS50075"/>
    </source>
</evidence>
<dbReference type="InterPro" id="IPR049551">
    <property type="entry name" value="PKS_DH_C"/>
</dbReference>
<name>A0A2J5IAL3_9EURO</name>
<feature type="region of interest" description="N-terminal hotdog fold" evidence="6">
    <location>
        <begin position="1238"/>
        <end position="1361"/>
    </location>
</feature>
<dbReference type="InterPro" id="IPR001227">
    <property type="entry name" value="Ac_transferase_dom_sf"/>
</dbReference>
<feature type="compositionally biased region" description="Basic residues" evidence="7">
    <location>
        <begin position="1669"/>
        <end position="1685"/>
    </location>
</feature>
<dbReference type="InterPro" id="IPR032088">
    <property type="entry name" value="SAT"/>
</dbReference>